<dbReference type="EMBL" id="MJAT01000033">
    <property type="protein sequence ID" value="OEH85068.1"/>
    <property type="molecule type" value="Genomic_DNA"/>
</dbReference>
<dbReference type="GO" id="GO:0070819">
    <property type="term" value="F:menaquinone-dependent protoporphyrinogen oxidase activity"/>
    <property type="evidence" value="ECO:0007669"/>
    <property type="project" value="TreeGrafter"/>
</dbReference>
<dbReference type="GO" id="GO:0009055">
    <property type="term" value="F:electron transfer activity"/>
    <property type="evidence" value="ECO:0007669"/>
    <property type="project" value="InterPro"/>
</dbReference>
<dbReference type="Proteomes" id="UP000095255">
    <property type="component" value="Unassembled WGS sequence"/>
</dbReference>
<dbReference type="GO" id="GO:0010181">
    <property type="term" value="F:FMN binding"/>
    <property type="evidence" value="ECO:0007669"/>
    <property type="project" value="InterPro"/>
</dbReference>
<accession>A0A1E5L4S7</accession>
<reference evidence="2 3" key="1">
    <citation type="submission" date="2016-09" db="EMBL/GenBank/DDBJ databases">
        <title>Desulfuribacillus arsenicus sp. nov., an obligately anaerobic, dissimilatory arsenic- and antimonate-reducing bacterium isolated from anoxic sediments.</title>
        <authorList>
            <person name="Abin C.A."/>
            <person name="Hollibaugh J.T."/>
        </authorList>
    </citation>
    <scope>NUCLEOTIDE SEQUENCE [LARGE SCALE GENOMIC DNA]</scope>
    <source>
        <strain evidence="2 3">MLFW-2</strain>
    </source>
</reference>
<dbReference type="AlphaFoldDB" id="A0A1E5L4S7"/>
<protein>
    <recommendedName>
        <fullName evidence="1">Flavodoxin domain-containing protein</fullName>
    </recommendedName>
</protein>
<dbReference type="GO" id="GO:0006783">
    <property type="term" value="P:heme biosynthetic process"/>
    <property type="evidence" value="ECO:0007669"/>
    <property type="project" value="TreeGrafter"/>
</dbReference>
<dbReference type="OrthoDB" id="2146857at2"/>
<dbReference type="STRING" id="1390249.BHU72_05510"/>
<comment type="caution">
    <text evidence="2">The sequence shown here is derived from an EMBL/GenBank/DDBJ whole genome shotgun (WGS) entry which is preliminary data.</text>
</comment>
<proteinExistence type="predicted"/>
<organism evidence="2 3">
    <name type="scientific">Desulfuribacillus stibiiarsenatis</name>
    <dbReference type="NCBI Taxonomy" id="1390249"/>
    <lineage>
        <taxon>Bacteria</taxon>
        <taxon>Bacillati</taxon>
        <taxon>Bacillota</taxon>
        <taxon>Desulfuribacillia</taxon>
        <taxon>Desulfuribacillales</taxon>
        <taxon>Desulfuribacillaceae</taxon>
        <taxon>Desulfuribacillus</taxon>
    </lineage>
</organism>
<name>A0A1E5L4S7_9FIRM</name>
<feature type="domain" description="Flavodoxin" evidence="1">
    <location>
        <begin position="4"/>
        <end position="147"/>
    </location>
</feature>
<sequence>MNTLIVYASKHGSTEKCANIIAENLRKHSQDSVDIINVKSKQGQAGCDFALYDRIIIGSSIYVGQTQKEVKEFCRTNLPILLQKQIGLFICCMFDEERAEMQLQTGFPEELVRHATAKEVLGGEFQFQKMNFLEKIAVKLASKNNGDVKKANTSQDISTISSEKINKFVNNIIKISINT</sequence>
<evidence type="ECO:0000313" key="3">
    <source>
        <dbReference type="Proteomes" id="UP000095255"/>
    </source>
</evidence>
<dbReference type="SUPFAM" id="SSF52218">
    <property type="entry name" value="Flavoproteins"/>
    <property type="match status" value="1"/>
</dbReference>
<evidence type="ECO:0000313" key="2">
    <source>
        <dbReference type="EMBL" id="OEH85068.1"/>
    </source>
</evidence>
<evidence type="ECO:0000259" key="1">
    <source>
        <dbReference type="Pfam" id="PF12724"/>
    </source>
</evidence>
<dbReference type="PANTHER" id="PTHR38030:SF2">
    <property type="entry name" value="PROTOPORPHYRINOGEN IX DEHYDROGENASE [QUINONE]"/>
    <property type="match status" value="1"/>
</dbReference>
<dbReference type="InterPro" id="IPR052200">
    <property type="entry name" value="Protoporphyrinogen_IX_DH"/>
</dbReference>
<dbReference type="InterPro" id="IPR001226">
    <property type="entry name" value="Flavodoxin_CS"/>
</dbReference>
<dbReference type="PANTHER" id="PTHR38030">
    <property type="entry name" value="PROTOPORPHYRINOGEN IX DEHYDROGENASE [MENAQUINONE]"/>
    <property type="match status" value="1"/>
</dbReference>
<dbReference type="Gene3D" id="3.40.50.360">
    <property type="match status" value="1"/>
</dbReference>
<dbReference type="RefSeq" id="WP_069702395.1">
    <property type="nucleotide sequence ID" value="NZ_MJAT01000033.1"/>
</dbReference>
<dbReference type="PROSITE" id="PS00201">
    <property type="entry name" value="FLAVODOXIN"/>
    <property type="match status" value="1"/>
</dbReference>
<keyword evidence="3" id="KW-1185">Reference proteome</keyword>
<gene>
    <name evidence="2" type="ORF">BHU72_05510</name>
</gene>
<dbReference type="InterPro" id="IPR029039">
    <property type="entry name" value="Flavoprotein-like_sf"/>
</dbReference>
<dbReference type="InterPro" id="IPR026816">
    <property type="entry name" value="Flavodoxin_dom"/>
</dbReference>
<dbReference type="Pfam" id="PF12724">
    <property type="entry name" value="Flavodoxin_5"/>
    <property type="match status" value="1"/>
</dbReference>